<dbReference type="EMBL" id="RQYC01000006">
    <property type="protein sequence ID" value="RRD90402.1"/>
    <property type="molecule type" value="Genomic_DNA"/>
</dbReference>
<gene>
    <name evidence="1" type="ORF">EII21_05655</name>
</gene>
<reference evidence="1 2" key="1">
    <citation type="submission" date="2018-11" db="EMBL/GenBank/DDBJ databases">
        <title>Genomes From Bacteria Associated with the Canine Oral Cavity: a Test Case for Automated Genome-Based Taxonomic Assignment.</title>
        <authorList>
            <person name="Coil D.A."/>
            <person name="Jospin G."/>
            <person name="Darling A.E."/>
            <person name="Wallis C."/>
            <person name="Davis I.J."/>
            <person name="Harris S."/>
            <person name="Eisen J.A."/>
            <person name="Holcombe L.J."/>
            <person name="O'Flynn C."/>
        </authorList>
    </citation>
    <scope>NUCLEOTIDE SEQUENCE [LARGE SCALE GENOMIC DNA]</scope>
    <source>
        <strain evidence="1 2">COT-280</strain>
    </source>
</reference>
<proteinExistence type="predicted"/>
<dbReference type="InterPro" id="IPR053141">
    <property type="entry name" value="Mycobact_SerProt_Inhib_Rv3364c"/>
</dbReference>
<dbReference type="SMART" id="SM00960">
    <property type="entry name" value="Robl_LC7"/>
    <property type="match status" value="1"/>
</dbReference>
<name>A0A3P2A4L4_9NEIS</name>
<dbReference type="STRING" id="1121352.GCA_000620925_00658"/>
<dbReference type="SUPFAM" id="SSF103196">
    <property type="entry name" value="Roadblock/LC7 domain"/>
    <property type="match status" value="1"/>
</dbReference>
<evidence type="ECO:0000313" key="1">
    <source>
        <dbReference type="EMBL" id="RRD90402.1"/>
    </source>
</evidence>
<dbReference type="AlphaFoldDB" id="A0A3P2A4L4"/>
<dbReference type="PANTHER" id="PTHR36222:SF1">
    <property type="entry name" value="SERINE PROTEASE INHIBITOR RV3364C"/>
    <property type="match status" value="1"/>
</dbReference>
<dbReference type="OrthoDB" id="8613602at2"/>
<organism evidence="1 2">
    <name type="scientific">Conchiformibius steedae</name>
    <dbReference type="NCBI Taxonomy" id="153493"/>
    <lineage>
        <taxon>Bacteria</taxon>
        <taxon>Pseudomonadati</taxon>
        <taxon>Pseudomonadota</taxon>
        <taxon>Betaproteobacteria</taxon>
        <taxon>Neisseriales</taxon>
        <taxon>Neisseriaceae</taxon>
        <taxon>Conchiformibius</taxon>
    </lineage>
</organism>
<comment type="caution">
    <text evidence="1">The sequence shown here is derived from an EMBL/GenBank/DDBJ whole genome shotgun (WGS) entry which is preliminary data.</text>
</comment>
<dbReference type="PANTHER" id="PTHR36222">
    <property type="entry name" value="SERINE PROTEASE INHIBITOR RV3364C"/>
    <property type="match status" value="1"/>
</dbReference>
<dbReference type="Pfam" id="PF03259">
    <property type="entry name" value="Robl_LC7"/>
    <property type="match status" value="1"/>
</dbReference>
<accession>A0A3P2A4L4</accession>
<dbReference type="InterPro" id="IPR004942">
    <property type="entry name" value="Roadblock/LAMTOR2_dom"/>
</dbReference>
<sequence>MNKRYIQRVLEDLNHSTADITASALISTDGLAIAEALRQGTDIDRVGGVSAALQALGNRATKELSCGKLDQIMVKGDDGYILLVRAGEEAVLMLTAREDAKLGMILLKARQAVKELAQHDLSKAF</sequence>
<protein>
    <submittedName>
        <fullName evidence="1">Uncharacterized protein</fullName>
    </submittedName>
</protein>
<dbReference type="RefSeq" id="WP_027021540.1">
    <property type="nucleotide sequence ID" value="NZ_CP059563.1"/>
</dbReference>
<evidence type="ECO:0000313" key="2">
    <source>
        <dbReference type="Proteomes" id="UP000269923"/>
    </source>
</evidence>
<dbReference type="Gene3D" id="3.30.450.30">
    <property type="entry name" value="Dynein light chain 2a, cytoplasmic"/>
    <property type="match status" value="1"/>
</dbReference>
<keyword evidence="2" id="KW-1185">Reference proteome</keyword>
<dbReference type="Proteomes" id="UP000269923">
    <property type="component" value="Unassembled WGS sequence"/>
</dbReference>